<accession>A0ABR8MGM8</accession>
<protein>
    <submittedName>
        <fullName evidence="3">Lytic polysaccharide monooxygenase</fullName>
    </submittedName>
</protein>
<dbReference type="SUPFAM" id="SSF81296">
    <property type="entry name" value="E set domains"/>
    <property type="match status" value="1"/>
</dbReference>
<dbReference type="GO" id="GO:0004497">
    <property type="term" value="F:monooxygenase activity"/>
    <property type="evidence" value="ECO:0007669"/>
    <property type="project" value="UniProtKB-KW"/>
</dbReference>
<keyword evidence="1" id="KW-0732">Signal</keyword>
<dbReference type="RefSeq" id="WP_191198768.1">
    <property type="nucleotide sequence ID" value="NZ_BAAAPA010000004.1"/>
</dbReference>
<feature type="domain" description="Chitin-binding type-4" evidence="2">
    <location>
        <begin position="43"/>
        <end position="180"/>
    </location>
</feature>
<dbReference type="EMBL" id="JACXYY010000003">
    <property type="protein sequence ID" value="MBD3914416.1"/>
    <property type="molecule type" value="Genomic_DNA"/>
</dbReference>
<evidence type="ECO:0000313" key="4">
    <source>
        <dbReference type="Proteomes" id="UP000649289"/>
    </source>
</evidence>
<organism evidence="3 4">
    <name type="scientific">Nocardioides hwasunensis</name>
    <dbReference type="NCBI Taxonomy" id="397258"/>
    <lineage>
        <taxon>Bacteria</taxon>
        <taxon>Bacillati</taxon>
        <taxon>Actinomycetota</taxon>
        <taxon>Actinomycetes</taxon>
        <taxon>Propionibacteriales</taxon>
        <taxon>Nocardioidaceae</taxon>
        <taxon>Nocardioides</taxon>
    </lineage>
</organism>
<evidence type="ECO:0000313" key="3">
    <source>
        <dbReference type="EMBL" id="MBD3914416.1"/>
    </source>
</evidence>
<dbReference type="PANTHER" id="PTHR34823">
    <property type="entry name" value="GLCNAC-BINDING PROTEIN A"/>
    <property type="match status" value="1"/>
</dbReference>
<dbReference type="InterPro" id="IPR004302">
    <property type="entry name" value="Cellulose/chitin-bd_N"/>
</dbReference>
<dbReference type="Gene3D" id="2.70.50.50">
    <property type="entry name" value="chitin-binding protein cbp21"/>
    <property type="match status" value="1"/>
</dbReference>
<proteinExistence type="predicted"/>
<dbReference type="Pfam" id="PF03067">
    <property type="entry name" value="LPMO_10"/>
    <property type="match status" value="1"/>
</dbReference>
<dbReference type="Proteomes" id="UP000649289">
    <property type="component" value="Unassembled WGS sequence"/>
</dbReference>
<keyword evidence="3" id="KW-0503">Monooxygenase</keyword>
<dbReference type="CDD" id="cd21177">
    <property type="entry name" value="LPMO_AA10"/>
    <property type="match status" value="1"/>
</dbReference>
<gene>
    <name evidence="3" type="ORF">IEZ25_07295</name>
</gene>
<evidence type="ECO:0000259" key="2">
    <source>
        <dbReference type="Pfam" id="PF03067"/>
    </source>
</evidence>
<keyword evidence="4" id="KW-1185">Reference proteome</keyword>
<dbReference type="InterPro" id="IPR051024">
    <property type="entry name" value="GlcNAc_Chitin_IntDeg"/>
</dbReference>
<dbReference type="PANTHER" id="PTHR34823:SF1">
    <property type="entry name" value="CHITIN-BINDING TYPE-4 DOMAIN-CONTAINING PROTEIN"/>
    <property type="match status" value="1"/>
</dbReference>
<comment type="caution">
    <text evidence="3">The sequence shown here is derived from an EMBL/GenBank/DDBJ whole genome shotgun (WGS) entry which is preliminary data.</text>
</comment>
<keyword evidence="3" id="KW-0560">Oxidoreductase</keyword>
<dbReference type="InterPro" id="IPR014756">
    <property type="entry name" value="Ig_E-set"/>
</dbReference>
<evidence type="ECO:0000256" key="1">
    <source>
        <dbReference type="ARBA" id="ARBA00022729"/>
    </source>
</evidence>
<sequence length="193" mass="20090">MNTSTTPSDASSTRLRHGIGLAVATMAGAVLVPAALSSPASAHGWITSPPSRQDSCASGATSFDCGPISYEPQSVEAPQGATSCSGGSQYAILDDSSLPWPVTDVGQTVTLQWRLTAAHRTSTWEYFVDGELHETVDQGNTQPPSDVSHTISGLTPGRHTILARWNVADTVNAFYSCVDVNVGTGVGNGLEND</sequence>
<reference evidence="3 4" key="1">
    <citation type="submission" date="2020-09" db="EMBL/GenBank/DDBJ databases">
        <title>novel species in genus Nocardioides.</title>
        <authorList>
            <person name="Zhang G."/>
        </authorList>
    </citation>
    <scope>NUCLEOTIDE SEQUENCE [LARGE SCALE GENOMIC DNA]</scope>
    <source>
        <strain evidence="3 4">19197</strain>
    </source>
</reference>
<name>A0ABR8MGM8_9ACTN</name>